<dbReference type="RefSeq" id="XP_018256945.1">
    <property type="nucleotide sequence ID" value="XM_018396355.1"/>
</dbReference>
<dbReference type="Gene3D" id="1.10.287.1490">
    <property type="match status" value="1"/>
</dbReference>
<feature type="region of interest" description="Disordered" evidence="2">
    <location>
        <begin position="180"/>
        <end position="210"/>
    </location>
</feature>
<reference evidence="5" key="2">
    <citation type="journal article" date="2010" name="Nature">
        <title>Comparative genomics reveals mobile pathogenicity chromosomes in Fusarium.</title>
        <authorList>
            <person name="Ma L.J."/>
            <person name="van der Does H.C."/>
            <person name="Borkovich K.A."/>
            <person name="Coleman J.J."/>
            <person name="Daboussi M.J."/>
            <person name="Di Pietro A."/>
            <person name="Dufresne M."/>
            <person name="Freitag M."/>
            <person name="Grabherr M."/>
            <person name="Henrissat B."/>
            <person name="Houterman P.M."/>
            <person name="Kang S."/>
            <person name="Shim W.B."/>
            <person name="Woloshuk C."/>
            <person name="Xie X."/>
            <person name="Xu J.R."/>
            <person name="Antoniw J."/>
            <person name="Baker S.E."/>
            <person name="Bluhm B.H."/>
            <person name="Breakspear A."/>
            <person name="Brown D.W."/>
            <person name="Butchko R.A."/>
            <person name="Chapman S."/>
            <person name="Coulson R."/>
            <person name="Coutinho P.M."/>
            <person name="Danchin E.G."/>
            <person name="Diener A."/>
            <person name="Gale L.R."/>
            <person name="Gardiner D.M."/>
            <person name="Goff S."/>
            <person name="Hammond-Kosack K.E."/>
            <person name="Hilburn K."/>
            <person name="Hua-Van A."/>
            <person name="Jonkers W."/>
            <person name="Kazan K."/>
            <person name="Kodira C.D."/>
            <person name="Koehrsen M."/>
            <person name="Kumar L."/>
            <person name="Lee Y.H."/>
            <person name="Li L."/>
            <person name="Manners J.M."/>
            <person name="Miranda-Saavedra D."/>
            <person name="Mukherjee M."/>
            <person name="Park G."/>
            <person name="Park J."/>
            <person name="Park S.Y."/>
            <person name="Proctor R.H."/>
            <person name="Regev A."/>
            <person name="Ruiz-Roldan M.C."/>
            <person name="Sain D."/>
            <person name="Sakthikumar S."/>
            <person name="Sykes S."/>
            <person name="Schwartz D.C."/>
            <person name="Turgeon B.G."/>
            <person name="Wapinski I."/>
            <person name="Yoder O."/>
            <person name="Young S."/>
            <person name="Zeng Q."/>
            <person name="Zhou S."/>
            <person name="Galagan J."/>
            <person name="Cuomo C.A."/>
            <person name="Kistler H.C."/>
            <person name="Rep M."/>
        </authorList>
    </citation>
    <scope>NUCLEOTIDE SEQUENCE [LARGE SCALE GENOMIC DNA]</scope>
    <source>
        <strain evidence="5">4287</strain>
    </source>
</reference>
<evidence type="ECO:0000313" key="4">
    <source>
        <dbReference type="EMBL" id="KNB06602.1"/>
    </source>
</evidence>
<dbReference type="EMBL" id="DS231729">
    <property type="protein sequence ID" value="KNB18900.1"/>
    <property type="molecule type" value="Genomic_DNA"/>
</dbReference>
<dbReference type="KEGG" id="fox:FOXG_06722"/>
<evidence type="ECO:0000313" key="5">
    <source>
        <dbReference type="EMBL" id="KNB18900.1"/>
    </source>
</evidence>
<dbReference type="VEuPathDB" id="FungiDB:FOXG_07282"/>
<dbReference type="VEuPathDB" id="FungiDB:FOXG_06722"/>
<keyword evidence="1" id="KW-0175">Coiled coil</keyword>
<feature type="coiled-coil region" evidence="1">
    <location>
        <begin position="212"/>
        <end position="260"/>
    </location>
</feature>
<dbReference type="EMBL" id="DS231702">
    <property type="protein sequence ID" value="KNB04675.1"/>
    <property type="molecule type" value="Genomic_DNA"/>
</dbReference>
<evidence type="ECO:0000256" key="1">
    <source>
        <dbReference type="SAM" id="Coils"/>
    </source>
</evidence>
<organism evidence="5 6">
    <name type="scientific">Fusarium oxysporum f. sp. lycopersici (strain 4287 / CBS 123668 / FGSC 9935 / NRRL 34936)</name>
    <name type="common">Fusarium vascular wilt of tomato</name>
    <dbReference type="NCBI Taxonomy" id="426428"/>
    <lineage>
        <taxon>Eukaryota</taxon>
        <taxon>Fungi</taxon>
        <taxon>Dikarya</taxon>
        <taxon>Ascomycota</taxon>
        <taxon>Pezizomycotina</taxon>
        <taxon>Sordariomycetes</taxon>
        <taxon>Hypocreomycetidae</taxon>
        <taxon>Hypocreales</taxon>
        <taxon>Nectriaceae</taxon>
        <taxon>Fusarium</taxon>
        <taxon>Fusarium oxysporum species complex</taxon>
    </lineage>
</organism>
<reference evidence="5" key="1">
    <citation type="submission" date="2007-04" db="EMBL/GenBank/DDBJ databases">
        <authorList>
            <consortium name="The Broad Institute Genome Sequencing Platform"/>
            <person name="Birren B."/>
            <person name="Lander E."/>
            <person name="Galagan J."/>
            <person name="Nusbaum C."/>
            <person name="Devon K."/>
            <person name="Ma L.-J."/>
            <person name="Jaffe D."/>
            <person name="Butler J."/>
            <person name="Alvarez P."/>
            <person name="Gnerre S."/>
            <person name="Grabherr M."/>
            <person name="Kleber M."/>
            <person name="Mauceli E."/>
            <person name="Brockman W."/>
            <person name="MacCallum I.A."/>
            <person name="Young S."/>
            <person name="LaButti K."/>
            <person name="DeCaprio D."/>
            <person name="Crawford M."/>
            <person name="Koehrsen M."/>
            <person name="Engels R."/>
            <person name="Montgomery P."/>
            <person name="Pearson M."/>
            <person name="Howarth C."/>
            <person name="Larson L."/>
            <person name="White J."/>
            <person name="O'Leary S."/>
            <person name="Kodira C."/>
            <person name="Zeng Q."/>
            <person name="Yandava C."/>
            <person name="Alvarado L."/>
            <person name="Kistler C."/>
            <person name="Shim W.-B."/>
            <person name="Kang S."/>
            <person name="Woloshuk C."/>
        </authorList>
    </citation>
    <scope>NUCLEOTIDE SEQUENCE</scope>
    <source>
        <strain evidence="5">4287</strain>
    </source>
</reference>
<gene>
    <name evidence="3" type="ORF">FOXG_06722</name>
    <name evidence="4" type="ORF">FOXG_07282</name>
    <name evidence="5" type="ORF">FOXG_16304</name>
</gene>
<dbReference type="GeneID" id="28957207"/>
<protein>
    <submittedName>
        <fullName evidence="5">Uncharacterized protein</fullName>
    </submittedName>
</protein>
<dbReference type="GeneID" id="28948549"/>
<feature type="compositionally biased region" description="Pro residues" evidence="2">
    <location>
        <begin position="196"/>
        <end position="205"/>
    </location>
</feature>
<sequence>MSSSTCLKEPSLDLHHTTKAVVRWREDDTMQFLTKPDPRSSAVTFNTRFNGEAAFFELGVPVKLKGLDIVTKAMVRVCASSIVSLEVVKNPTVPTTIGEAFKSTTLSLDFTLVSSYHHFLDAIRDLSKATALSIYIEARDAPPKLQHISDAASQGLFKSCSTRYHIASLYGGIGGKLIEPSGDTAAPPSYDETTSRPPPPPPPIEFPSKKPMKEVQSRVEALETENEKLKQQNKELVEGMDKLQERYDALEHRFAALDSKNEEFADTYDCSFSELREDMDRLEGVVDFVQEGQVREESLEVIKNVVVKEIMTRLANGRNSHCTRVASAVADGPQDERLIASPPAPFTSISLIALIAIGIVSQPVVVLPKSTVRSISAFGVNQQSALIIASLKPNLDFRKGLTR</sequence>
<dbReference type="Proteomes" id="UP000009097">
    <property type="component" value="Unassembled WGS sequence"/>
</dbReference>
<accession>A0A0J9W876</accession>
<dbReference type="AlphaFoldDB" id="A0A0J9W876"/>
<proteinExistence type="predicted"/>
<dbReference type="KEGG" id="fox:FOXG_16304"/>
<dbReference type="RefSeq" id="XP_018242720.1">
    <property type="nucleotide sequence ID" value="XM_018385386.1"/>
</dbReference>
<evidence type="ECO:0000256" key="2">
    <source>
        <dbReference type="SAM" id="MobiDB-lite"/>
    </source>
</evidence>
<evidence type="ECO:0000313" key="6">
    <source>
        <dbReference type="Proteomes" id="UP000009097"/>
    </source>
</evidence>
<dbReference type="GeneID" id="28948996"/>
<dbReference type="EMBL" id="DS231704">
    <property type="protein sequence ID" value="KNB06602.1"/>
    <property type="molecule type" value="Genomic_DNA"/>
</dbReference>
<name>A0A0J9W876_FUSO4</name>
<evidence type="ECO:0000313" key="3">
    <source>
        <dbReference type="EMBL" id="KNB04675.1"/>
    </source>
</evidence>
<dbReference type="OrthoDB" id="47007at2759"/>
<dbReference type="RefSeq" id="XP_018244647.1">
    <property type="nucleotide sequence ID" value="XM_018385888.1"/>
</dbReference>
<dbReference type="KEGG" id="fox:FOXG_07282"/>
<dbReference type="VEuPathDB" id="FungiDB:FOXG_16304"/>